<dbReference type="EnsemblMetazoa" id="XM_024227172.1">
    <property type="protein sequence ID" value="XP_024082940.1"/>
    <property type="gene ID" value="LOC112127000"/>
</dbReference>
<dbReference type="RefSeq" id="XP_024082940.1">
    <property type="nucleotide sequence ID" value="XM_024227172.1"/>
</dbReference>
<dbReference type="Proteomes" id="UP000494040">
    <property type="component" value="Unassembled WGS sequence"/>
</dbReference>
<sequence>METFDDEIQMFDLNEEKSIDRKRMKREKYEEIIAQVLDAKARKNKTWADRVLTNKFDVLLENGEKKLIEPLKPGKNSIRYYVHDDILIDVLTEVHESLGHGGRDKMYLALKEKYKNVGIRSIQEFIQGCNVCCMKLLSFKNVTKPADFISRNVPYVKEIQVRGHVELLNFSHNPDGEFNYVMVYQDLETDFTVLRSVRTNTAEEVADKLVDVFTMIGAPYVLESDEERIFVHEIIAALKRLWPELKIVSGKTSAIKYDMTLKFVEMIETWMKDSKSQNWSHGLRFVQLLKNISVQSHYKSPFDLVFKQRIKMGISSDIVPYSQLASLNTEEDFIEALQQLKEPPDSPHADGINRDIVIHDLTEADLTD</sequence>
<dbReference type="Pfam" id="PF17921">
    <property type="entry name" value="Integrase_H2C2"/>
    <property type="match status" value="1"/>
</dbReference>
<feature type="domain" description="Integrase zinc-binding" evidence="1">
    <location>
        <begin position="89"/>
        <end position="133"/>
    </location>
</feature>
<protein>
    <recommendedName>
        <fullName evidence="1">Integrase zinc-binding domain-containing protein</fullName>
    </recommendedName>
</protein>
<accession>A0A8I6SJC3</accession>
<dbReference type="Gene3D" id="3.30.420.10">
    <property type="entry name" value="Ribonuclease H-like superfamily/Ribonuclease H"/>
    <property type="match status" value="1"/>
</dbReference>
<dbReference type="InterPro" id="IPR036397">
    <property type="entry name" value="RNaseH_sf"/>
</dbReference>
<organism evidence="2 3">
    <name type="scientific">Cimex lectularius</name>
    <name type="common">Bed bug</name>
    <name type="synonym">Acanthia lectularia</name>
    <dbReference type="NCBI Taxonomy" id="79782"/>
    <lineage>
        <taxon>Eukaryota</taxon>
        <taxon>Metazoa</taxon>
        <taxon>Ecdysozoa</taxon>
        <taxon>Arthropoda</taxon>
        <taxon>Hexapoda</taxon>
        <taxon>Insecta</taxon>
        <taxon>Pterygota</taxon>
        <taxon>Neoptera</taxon>
        <taxon>Paraneoptera</taxon>
        <taxon>Hemiptera</taxon>
        <taxon>Heteroptera</taxon>
        <taxon>Panheteroptera</taxon>
        <taxon>Cimicomorpha</taxon>
        <taxon>Cimicidae</taxon>
        <taxon>Cimex</taxon>
    </lineage>
</organism>
<keyword evidence="3" id="KW-1185">Reference proteome</keyword>
<dbReference type="SUPFAM" id="SSF53098">
    <property type="entry name" value="Ribonuclease H-like"/>
    <property type="match status" value="1"/>
</dbReference>
<reference evidence="2" key="1">
    <citation type="submission" date="2022-01" db="UniProtKB">
        <authorList>
            <consortium name="EnsemblMetazoa"/>
        </authorList>
    </citation>
    <scope>IDENTIFICATION</scope>
</reference>
<dbReference type="InterPro" id="IPR012337">
    <property type="entry name" value="RNaseH-like_sf"/>
</dbReference>
<dbReference type="KEGG" id="clec:112127000"/>
<dbReference type="GeneID" id="112127000"/>
<dbReference type="GO" id="GO:0003676">
    <property type="term" value="F:nucleic acid binding"/>
    <property type="evidence" value="ECO:0007669"/>
    <property type="project" value="InterPro"/>
</dbReference>
<proteinExistence type="predicted"/>
<evidence type="ECO:0000259" key="1">
    <source>
        <dbReference type="Pfam" id="PF17921"/>
    </source>
</evidence>
<dbReference type="AlphaFoldDB" id="A0A8I6SJC3"/>
<evidence type="ECO:0000313" key="2">
    <source>
        <dbReference type="EnsemblMetazoa" id="XP_024082940.1"/>
    </source>
</evidence>
<dbReference type="OrthoDB" id="10038074at2759"/>
<dbReference type="OMA" id="ASQKDCY"/>
<evidence type="ECO:0000313" key="3">
    <source>
        <dbReference type="Proteomes" id="UP000494040"/>
    </source>
</evidence>
<dbReference type="Gene3D" id="1.10.340.70">
    <property type="match status" value="1"/>
</dbReference>
<dbReference type="InterPro" id="IPR041588">
    <property type="entry name" value="Integrase_H2C2"/>
</dbReference>
<name>A0A8I6SJC3_CIMLE</name>